<evidence type="ECO:0008006" key="3">
    <source>
        <dbReference type="Google" id="ProtNLM"/>
    </source>
</evidence>
<name>A0AA40VN99_9MICO</name>
<comment type="caution">
    <text evidence="1">The sequence shown here is derived from an EMBL/GenBank/DDBJ whole genome shotgun (WGS) entry which is preliminary data.</text>
</comment>
<dbReference type="Proteomes" id="UP000549113">
    <property type="component" value="Unassembled WGS sequence"/>
</dbReference>
<protein>
    <recommendedName>
        <fullName evidence="3">Addiction module component</fullName>
    </recommendedName>
</protein>
<proteinExistence type="predicted"/>
<sequence>MTPKLADYIEAGKQLSADERIEAAHQLLLSVQPDDESAPVGVEWETELLRRAKEAVDGSAVLHDVDESHAHIRAEL</sequence>
<organism evidence="1 2">
    <name type="scientific">Microbacterium invictum</name>
    <dbReference type="NCBI Taxonomy" id="515415"/>
    <lineage>
        <taxon>Bacteria</taxon>
        <taxon>Bacillati</taxon>
        <taxon>Actinomycetota</taxon>
        <taxon>Actinomycetes</taxon>
        <taxon>Micrococcales</taxon>
        <taxon>Microbacteriaceae</taxon>
        <taxon>Microbacterium</taxon>
    </lineage>
</organism>
<accession>A0AA40VN99</accession>
<dbReference type="RefSeq" id="WP_183500686.1">
    <property type="nucleotide sequence ID" value="NZ_BAABCO010000003.1"/>
</dbReference>
<evidence type="ECO:0000313" key="1">
    <source>
        <dbReference type="EMBL" id="MBB4141179.1"/>
    </source>
</evidence>
<dbReference type="AlphaFoldDB" id="A0AA40VN99"/>
<dbReference type="EMBL" id="JACIFH010000001">
    <property type="protein sequence ID" value="MBB4141179.1"/>
    <property type="molecule type" value="Genomic_DNA"/>
</dbReference>
<keyword evidence="2" id="KW-1185">Reference proteome</keyword>
<evidence type="ECO:0000313" key="2">
    <source>
        <dbReference type="Proteomes" id="UP000549113"/>
    </source>
</evidence>
<reference evidence="1 2" key="1">
    <citation type="submission" date="2020-08" db="EMBL/GenBank/DDBJ databases">
        <title>Sequencing the genomes of 1000 actinobacteria strains.</title>
        <authorList>
            <person name="Klenk H.-P."/>
        </authorList>
    </citation>
    <scope>NUCLEOTIDE SEQUENCE [LARGE SCALE GENOMIC DNA]</scope>
    <source>
        <strain evidence="1 2">DSM 19600</strain>
    </source>
</reference>
<gene>
    <name evidence="1" type="ORF">BKA10_002973</name>
</gene>